<dbReference type="OMA" id="RYETENI"/>
<dbReference type="InterPro" id="IPR032675">
    <property type="entry name" value="LRR_dom_sf"/>
</dbReference>
<dbReference type="SUPFAM" id="SSF52047">
    <property type="entry name" value="RNI-like"/>
    <property type="match status" value="1"/>
</dbReference>
<dbReference type="Gene3D" id="3.80.10.10">
    <property type="entry name" value="Ribonuclease Inhibitor"/>
    <property type="match status" value="1"/>
</dbReference>
<evidence type="ECO:0000313" key="1">
    <source>
        <dbReference type="EMBL" id="PCH39833.1"/>
    </source>
</evidence>
<organism evidence="1 2">
    <name type="scientific">Wolfiporia cocos (strain MD-104)</name>
    <name type="common">Brown rot fungus</name>
    <dbReference type="NCBI Taxonomy" id="742152"/>
    <lineage>
        <taxon>Eukaryota</taxon>
        <taxon>Fungi</taxon>
        <taxon>Dikarya</taxon>
        <taxon>Basidiomycota</taxon>
        <taxon>Agaricomycotina</taxon>
        <taxon>Agaricomycetes</taxon>
        <taxon>Polyporales</taxon>
        <taxon>Phaeolaceae</taxon>
        <taxon>Wolfiporia</taxon>
    </lineage>
</organism>
<keyword evidence="2" id="KW-1185">Reference proteome</keyword>
<accession>A0A2H3JIY1</accession>
<dbReference type="EMBL" id="KB468053">
    <property type="protein sequence ID" value="PCH39833.1"/>
    <property type="molecule type" value="Genomic_DNA"/>
</dbReference>
<dbReference type="STRING" id="742152.A0A2H3JIY1"/>
<gene>
    <name evidence="1" type="ORF">WOLCODRAFT_136519</name>
</gene>
<protein>
    <recommendedName>
        <fullName evidence="3">F-box domain-containing protein</fullName>
    </recommendedName>
</protein>
<dbReference type="OrthoDB" id="2780918at2759"/>
<dbReference type="Proteomes" id="UP000218811">
    <property type="component" value="Unassembled WGS sequence"/>
</dbReference>
<reference evidence="1 2" key="1">
    <citation type="journal article" date="2012" name="Science">
        <title>The Paleozoic origin of enzymatic lignin decomposition reconstructed from 31 fungal genomes.</title>
        <authorList>
            <person name="Floudas D."/>
            <person name="Binder M."/>
            <person name="Riley R."/>
            <person name="Barry K."/>
            <person name="Blanchette R.A."/>
            <person name="Henrissat B."/>
            <person name="Martinez A.T."/>
            <person name="Otillar R."/>
            <person name="Spatafora J.W."/>
            <person name="Yadav J.S."/>
            <person name="Aerts A."/>
            <person name="Benoit I."/>
            <person name="Boyd A."/>
            <person name="Carlson A."/>
            <person name="Copeland A."/>
            <person name="Coutinho P.M."/>
            <person name="de Vries R.P."/>
            <person name="Ferreira P."/>
            <person name="Findley K."/>
            <person name="Foster B."/>
            <person name="Gaskell J."/>
            <person name="Glotzer D."/>
            <person name="Gorecki P."/>
            <person name="Heitman J."/>
            <person name="Hesse C."/>
            <person name="Hori C."/>
            <person name="Igarashi K."/>
            <person name="Jurgens J.A."/>
            <person name="Kallen N."/>
            <person name="Kersten P."/>
            <person name="Kohler A."/>
            <person name="Kuees U."/>
            <person name="Kumar T.K.A."/>
            <person name="Kuo A."/>
            <person name="LaButti K."/>
            <person name="Larrondo L.F."/>
            <person name="Lindquist E."/>
            <person name="Ling A."/>
            <person name="Lombard V."/>
            <person name="Lucas S."/>
            <person name="Lundell T."/>
            <person name="Martin R."/>
            <person name="McLaughlin D.J."/>
            <person name="Morgenstern I."/>
            <person name="Morin E."/>
            <person name="Murat C."/>
            <person name="Nagy L.G."/>
            <person name="Nolan M."/>
            <person name="Ohm R.A."/>
            <person name="Patyshakuliyeva A."/>
            <person name="Rokas A."/>
            <person name="Ruiz-Duenas F.J."/>
            <person name="Sabat G."/>
            <person name="Salamov A."/>
            <person name="Samejima M."/>
            <person name="Schmutz J."/>
            <person name="Slot J.C."/>
            <person name="St John F."/>
            <person name="Stenlid J."/>
            <person name="Sun H."/>
            <person name="Sun S."/>
            <person name="Syed K."/>
            <person name="Tsang A."/>
            <person name="Wiebenga A."/>
            <person name="Young D."/>
            <person name="Pisabarro A."/>
            <person name="Eastwood D.C."/>
            <person name="Martin F."/>
            <person name="Cullen D."/>
            <person name="Grigoriev I.V."/>
            <person name="Hibbett D.S."/>
        </authorList>
    </citation>
    <scope>NUCLEOTIDE SEQUENCE [LARGE SCALE GENOMIC DNA]</scope>
    <source>
        <strain evidence="1 2">MD-104</strain>
    </source>
</reference>
<proteinExistence type="predicted"/>
<evidence type="ECO:0000313" key="2">
    <source>
        <dbReference type="Proteomes" id="UP000218811"/>
    </source>
</evidence>
<sequence length="500" mass="55670">MTEDAVPAPALCHRPHQAMFDAPHADTGLLSLNDDILTIILSRISPGNARQLLMTCRAAYDLALPRVLSEINMDRAVNRLHPGAKTDPDRIAEVCSFLLSDAPRRPRFIRKLTVNGAAMEDKAASAEPFRHAELALQLAQVLEHASGLRELTLSLMDRVFECEPRLSAAVAALPSLESISLRLTRIRHIPWSTLVCRPRRLRVMTAMGFESPDEDEQADLRSAIMQPSFQSLVSLDLSCASELLDAFDSSVSCPNIRHLAFSDDVVRTEHLPQCFPNVSTLCVIASCMGSLPPVQWPSLDIFTYIVEHGGPPVPLAGPIRRFKFVGEYSPNLLCFLERACPVVLEIGGEEDYRDPYVDDEDYEDFPSLIRSIPESVKFLKILQRQPDTNVDWIMRHAGLLSKLPLLGLHLGVRLDEESARLVQEPELLRTASTVACLVPTLTYIAISKLVMDSEKPRTLKKVLRYQFLVVSRDEHGSMLKTLSQDAAAAIEERLKALTKT</sequence>
<name>A0A2H3JIY1_WOLCO</name>
<evidence type="ECO:0008006" key="3">
    <source>
        <dbReference type="Google" id="ProtNLM"/>
    </source>
</evidence>
<dbReference type="AlphaFoldDB" id="A0A2H3JIY1"/>